<accession>A0ABT5U1H9</accession>
<comment type="caution">
    <text evidence="1">The sequence shown here is derived from an EMBL/GenBank/DDBJ whole genome shotgun (WGS) entry which is preliminary data.</text>
</comment>
<organism evidence="1 2">
    <name type="scientific">Georgenia halotolerans</name>
    <dbReference type="NCBI Taxonomy" id="3028317"/>
    <lineage>
        <taxon>Bacteria</taxon>
        <taxon>Bacillati</taxon>
        <taxon>Actinomycetota</taxon>
        <taxon>Actinomycetes</taxon>
        <taxon>Micrococcales</taxon>
        <taxon>Bogoriellaceae</taxon>
        <taxon>Georgenia</taxon>
    </lineage>
</organism>
<sequence>MREFHRAYGLPVAEDGADVARERVHMRMALIAEEHAELVAAVYGAAAGEQVQAAYARAVAGDEGARDTVAAADALGDLVYVLYGMALECGIPLSAVLTEIHAANLSKLGADGRPVLRADGKVLKGPRYAPPDVAGVLGAPRHRPTAQ</sequence>
<dbReference type="Gene3D" id="1.10.3420.10">
    <property type="entry name" value="putative ntp pyrophosphohydrolase like domain"/>
    <property type="match status" value="1"/>
</dbReference>
<dbReference type="Pfam" id="PF01503">
    <property type="entry name" value="PRA-PH"/>
    <property type="match status" value="1"/>
</dbReference>
<protein>
    <submittedName>
        <fullName evidence="1">Nucleoside triphosphate pyrophosphohydrolase family protein</fullName>
    </submittedName>
</protein>
<name>A0ABT5U1H9_9MICO</name>
<dbReference type="Proteomes" id="UP001165561">
    <property type="component" value="Unassembled WGS sequence"/>
</dbReference>
<dbReference type="EMBL" id="JARACI010001199">
    <property type="protein sequence ID" value="MDD9208191.1"/>
    <property type="molecule type" value="Genomic_DNA"/>
</dbReference>
<keyword evidence="2" id="KW-1185">Reference proteome</keyword>
<dbReference type="InterPro" id="IPR033653">
    <property type="entry name" value="NTP-PPase_DR2231-like"/>
</dbReference>
<proteinExistence type="predicted"/>
<reference evidence="1" key="1">
    <citation type="submission" date="2023-02" db="EMBL/GenBank/DDBJ databases">
        <title>Georgenia sp.10Sc9-8, isolated from a soil sample collected from the Taklamakan desert.</title>
        <authorList>
            <person name="Liu S."/>
        </authorList>
    </citation>
    <scope>NUCLEOTIDE SEQUENCE</scope>
    <source>
        <strain evidence="1">10Sc9-8</strain>
    </source>
</reference>
<evidence type="ECO:0000313" key="2">
    <source>
        <dbReference type="Proteomes" id="UP001165561"/>
    </source>
</evidence>
<dbReference type="CDD" id="cd11530">
    <property type="entry name" value="NTP-PPase_DR2231_like"/>
    <property type="match status" value="1"/>
</dbReference>
<dbReference type="InterPro" id="IPR023292">
    <property type="entry name" value="NTP_PyroPHydrolase-like_dom_sf"/>
</dbReference>
<gene>
    <name evidence="1" type="ORF">PU560_17240</name>
</gene>
<evidence type="ECO:0000313" key="1">
    <source>
        <dbReference type="EMBL" id="MDD9208191.1"/>
    </source>
</evidence>
<dbReference type="InterPro" id="IPR021130">
    <property type="entry name" value="PRib-ATP_PPHydrolase-like"/>
</dbReference>